<reference evidence="2" key="1">
    <citation type="journal article" date="2019" name="Int. J. Syst. Evol. Microbiol.">
        <title>The Global Catalogue of Microorganisms (GCM) 10K type strain sequencing project: providing services to taxonomists for standard genome sequencing and annotation.</title>
        <authorList>
            <consortium name="The Broad Institute Genomics Platform"/>
            <consortium name="The Broad Institute Genome Sequencing Center for Infectious Disease"/>
            <person name="Wu L."/>
            <person name="Ma J."/>
        </authorList>
    </citation>
    <scope>NUCLEOTIDE SEQUENCE [LARGE SCALE GENOMIC DNA]</scope>
    <source>
        <strain evidence="2">CGMCC 4.7676</strain>
    </source>
</reference>
<dbReference type="EMBL" id="JBHRWK010000004">
    <property type="protein sequence ID" value="MFC3448132.1"/>
    <property type="molecule type" value="Genomic_DNA"/>
</dbReference>
<proteinExistence type="predicted"/>
<dbReference type="InterPro" id="IPR033469">
    <property type="entry name" value="CYTH-like_dom_sf"/>
</dbReference>
<dbReference type="SUPFAM" id="SSF55154">
    <property type="entry name" value="CYTH-like phosphatases"/>
    <property type="match status" value="1"/>
</dbReference>
<organism evidence="1 2">
    <name type="scientific">Amycolatopsis speibonae</name>
    <dbReference type="NCBI Taxonomy" id="1450224"/>
    <lineage>
        <taxon>Bacteria</taxon>
        <taxon>Bacillati</taxon>
        <taxon>Actinomycetota</taxon>
        <taxon>Actinomycetes</taxon>
        <taxon>Pseudonocardiales</taxon>
        <taxon>Pseudonocardiaceae</taxon>
        <taxon>Amycolatopsis</taxon>
    </lineage>
</organism>
<dbReference type="Proteomes" id="UP001595645">
    <property type="component" value="Unassembled WGS sequence"/>
</dbReference>
<name>A0ABV7NR68_9PSEU</name>
<sequence>MTRIVGVEHESKWALDRASAAVNPMRWLDSPPVRANLTGLTETVTATQGIVYLDDAERSLTTAGHSLRVAANQGRLAGIGWIGVKQTVVWEGRRDALEISERIEPGELSAVLTAGEVLPLRHLRSLGLVRGPLETVGVTSQRRIKRFGELDGGHPCVFSVDLVEFRGPDGDITPIGEYACLEVEVNESSLTCLEALDDFCAAVDAWIGSPRESRTKAQLAVAAADAARPGR</sequence>
<protein>
    <recommendedName>
        <fullName evidence="3">CYTH domain-containing protein</fullName>
    </recommendedName>
</protein>
<dbReference type="RefSeq" id="WP_378236787.1">
    <property type="nucleotide sequence ID" value="NZ_JBHRWK010000004.1"/>
</dbReference>
<evidence type="ECO:0000313" key="2">
    <source>
        <dbReference type="Proteomes" id="UP001595645"/>
    </source>
</evidence>
<gene>
    <name evidence="1" type="ORF">ACFOSH_01700</name>
</gene>
<keyword evidence="2" id="KW-1185">Reference proteome</keyword>
<evidence type="ECO:0000313" key="1">
    <source>
        <dbReference type="EMBL" id="MFC3448132.1"/>
    </source>
</evidence>
<comment type="caution">
    <text evidence="1">The sequence shown here is derived from an EMBL/GenBank/DDBJ whole genome shotgun (WGS) entry which is preliminary data.</text>
</comment>
<accession>A0ABV7NR68</accession>
<evidence type="ECO:0008006" key="3">
    <source>
        <dbReference type="Google" id="ProtNLM"/>
    </source>
</evidence>
<dbReference type="Gene3D" id="2.40.320.10">
    <property type="entry name" value="Hypothetical Protein Pfu-838710-001"/>
    <property type="match status" value="1"/>
</dbReference>